<keyword evidence="3" id="KW-1185">Reference proteome</keyword>
<dbReference type="EMBL" id="QRGR01000013">
    <property type="protein sequence ID" value="RDV14733.1"/>
    <property type="molecule type" value="Genomic_DNA"/>
</dbReference>
<proteinExistence type="predicted"/>
<dbReference type="Pfam" id="PF01569">
    <property type="entry name" value="PAP2"/>
    <property type="match status" value="1"/>
</dbReference>
<sequence>MPACKEGSVAKYASAEAYNKAAADPALLHACTQQLTAVIVHDVFKPPVASRIYAYSYLAAYEALRYQSEEHASLAGKLNQFTTVPAPDPASAYCFPLAGVTAFISVGKGLTFNQALWEEFEEEFYRSYQQMGMPAEVYDKSIAYGQEVAAHVLSYAGQDNYKETRAFRHTISYQPGGWEPTPPVFAEACEPQWNSIRSFTLDSVAHFAPPAPTTYSLDTNSAFYRLTKEVYDTGINLQEEQKTIAYFWDDNPFVTSVRGHAAFAEKKMTPPGHWIDIARTVSQQKKQGMLEAAETYTLTALALNDAFIACWDAKYKTDRIRPVTVITQHIDKGWMPFLETPGFPEYVSGHSSISAAAGRVLTHTFGENVAFTDSTEYVYGHGVRSFASFEEAYWEASMSRVYGGIHYRDGAEQGTYLGERIGDWVWALAKGNKQELLAVESNKVPVLKASTE</sequence>
<dbReference type="InterPro" id="IPR052559">
    <property type="entry name" value="V-haloperoxidase"/>
</dbReference>
<dbReference type="AlphaFoldDB" id="A0A3D8LBL4"/>
<evidence type="ECO:0000259" key="1">
    <source>
        <dbReference type="Pfam" id="PF01569"/>
    </source>
</evidence>
<evidence type="ECO:0000313" key="3">
    <source>
        <dbReference type="Proteomes" id="UP000256708"/>
    </source>
</evidence>
<feature type="domain" description="Phosphatidic acid phosphatase type 2/haloperoxidase" evidence="1">
    <location>
        <begin position="298"/>
        <end position="430"/>
    </location>
</feature>
<organism evidence="2 3">
    <name type="scientific">Pontibacter diazotrophicus</name>
    <dbReference type="NCBI Taxonomy" id="1400979"/>
    <lineage>
        <taxon>Bacteria</taxon>
        <taxon>Pseudomonadati</taxon>
        <taxon>Bacteroidota</taxon>
        <taxon>Cytophagia</taxon>
        <taxon>Cytophagales</taxon>
        <taxon>Hymenobacteraceae</taxon>
        <taxon>Pontibacter</taxon>
    </lineage>
</organism>
<name>A0A3D8LBL4_9BACT</name>
<dbReference type="PANTHER" id="PTHR34599">
    <property type="entry name" value="PEROXIDASE-RELATED"/>
    <property type="match status" value="1"/>
</dbReference>
<dbReference type="InterPro" id="IPR036938">
    <property type="entry name" value="PAP2/HPO_sf"/>
</dbReference>
<dbReference type="Proteomes" id="UP000256708">
    <property type="component" value="Unassembled WGS sequence"/>
</dbReference>
<dbReference type="OrthoDB" id="7793240at2"/>
<dbReference type="CDD" id="cd03398">
    <property type="entry name" value="PAP2_haloperoxidase"/>
    <property type="match status" value="1"/>
</dbReference>
<dbReference type="PANTHER" id="PTHR34599:SF2">
    <property type="entry name" value="TRAF-TYPE DOMAIN-CONTAINING PROTEIN"/>
    <property type="match status" value="1"/>
</dbReference>
<comment type="caution">
    <text evidence="2">The sequence shown here is derived from an EMBL/GenBank/DDBJ whole genome shotgun (WGS) entry which is preliminary data.</text>
</comment>
<reference evidence="3" key="1">
    <citation type="submission" date="2018-08" db="EMBL/GenBank/DDBJ databases">
        <authorList>
            <person name="Liu Z.-W."/>
            <person name="Du Z.-J."/>
        </authorList>
    </citation>
    <scope>NUCLEOTIDE SEQUENCE [LARGE SCALE GENOMIC DNA]</scope>
    <source>
        <strain evidence="3">H4X</strain>
    </source>
</reference>
<dbReference type="InterPro" id="IPR000326">
    <property type="entry name" value="PAP2/HPO"/>
</dbReference>
<gene>
    <name evidence="2" type="ORF">DXT99_13590</name>
</gene>
<accession>A0A3D8LBL4</accession>
<dbReference type="SUPFAM" id="SSF48317">
    <property type="entry name" value="Acid phosphatase/Vanadium-dependent haloperoxidase"/>
    <property type="match status" value="1"/>
</dbReference>
<dbReference type="Gene3D" id="1.10.606.20">
    <property type="match status" value="1"/>
</dbReference>
<protein>
    <submittedName>
        <fullName evidence="2">Phosphatase PAP2 family protein</fullName>
    </submittedName>
</protein>
<evidence type="ECO:0000313" key="2">
    <source>
        <dbReference type="EMBL" id="RDV14733.1"/>
    </source>
</evidence>